<dbReference type="PANTHER" id="PTHR30111">
    <property type="entry name" value="33 KDA CHAPERONIN"/>
    <property type="match status" value="1"/>
</dbReference>
<keyword evidence="3 6" id="KW-1015">Disulfide bond</keyword>
<dbReference type="GO" id="GO:0042026">
    <property type="term" value="P:protein refolding"/>
    <property type="evidence" value="ECO:0007669"/>
    <property type="project" value="TreeGrafter"/>
</dbReference>
<dbReference type="NCBIfam" id="NF001033">
    <property type="entry name" value="PRK00114.1"/>
    <property type="match status" value="1"/>
</dbReference>
<keyword evidence="1 6" id="KW-0963">Cytoplasm</keyword>
<keyword evidence="4 6" id="KW-0143">Chaperone</keyword>
<dbReference type="InterPro" id="IPR000397">
    <property type="entry name" value="Heat_shock_Hsp33"/>
</dbReference>
<dbReference type="SUPFAM" id="SSF64397">
    <property type="entry name" value="Hsp33 domain"/>
    <property type="match status" value="1"/>
</dbReference>
<dbReference type="Pfam" id="PF01430">
    <property type="entry name" value="HSP33"/>
    <property type="match status" value="1"/>
</dbReference>
<name>H8Z4Z3_9GAMM</name>
<dbReference type="PIRSF" id="PIRSF005261">
    <property type="entry name" value="Heat_shock_Hsp33"/>
    <property type="match status" value="1"/>
</dbReference>
<feature type="disulfide bond" description="Redox-active" evidence="6">
    <location>
        <begin position="260"/>
        <end position="263"/>
    </location>
</feature>
<dbReference type="Gene3D" id="1.10.287.480">
    <property type="entry name" value="helix hairpin bin"/>
    <property type="match status" value="1"/>
</dbReference>
<organism evidence="7 8">
    <name type="scientific">Thiorhodovibrio frisius</name>
    <dbReference type="NCBI Taxonomy" id="631362"/>
    <lineage>
        <taxon>Bacteria</taxon>
        <taxon>Pseudomonadati</taxon>
        <taxon>Pseudomonadota</taxon>
        <taxon>Gammaproteobacteria</taxon>
        <taxon>Chromatiales</taxon>
        <taxon>Chromatiaceae</taxon>
        <taxon>Thiorhodovibrio</taxon>
    </lineage>
</organism>
<comment type="similarity">
    <text evidence="6">Belongs to the HSP33 family.</text>
</comment>
<evidence type="ECO:0000256" key="3">
    <source>
        <dbReference type="ARBA" id="ARBA00023157"/>
    </source>
</evidence>
<sequence length="291" mass="32337">MIPDADRLQRFLLEQLGVRGELVRLDASWRAVLERHTYPPAVRQPLGEALVSAVLLSATLKFEGSLTLQVRGDGPLHTLIAQATHDHSLRGLARWREPLGSTHLTDLLGPAQLVMTIEPDAGQSYQGVVPLQGDSLAAAIGHYFDVSEQLPTRLWLAIGDNAAFGLLLQRLPGQTSSDEDNWDRCQLLADTLNSVEMLKLPFHQLLHRLFHTEQVRVFEPDLITFRCTCSRTRIATTLRALGQDDLEALIAERGAVEVTCEFCNRNYRFDAVDVSELFASSVPSTAPPQRQ</sequence>
<protein>
    <recommendedName>
        <fullName evidence="6">33 kDa chaperonin</fullName>
    </recommendedName>
    <alternativeName>
        <fullName evidence="6">Heat shock protein 33 homolog</fullName>
        <shortName evidence="6">HSP33</shortName>
    </alternativeName>
</protein>
<evidence type="ECO:0000256" key="5">
    <source>
        <dbReference type="ARBA" id="ARBA00023284"/>
    </source>
</evidence>
<comment type="function">
    <text evidence="6">Redox regulated molecular chaperone. Protects both thermally unfolding and oxidatively damaged proteins from irreversible aggregation. Plays an important role in the bacterial defense system toward oxidative stress.</text>
</comment>
<dbReference type="Proteomes" id="UP000002964">
    <property type="component" value="Unassembled WGS sequence"/>
</dbReference>
<evidence type="ECO:0000256" key="2">
    <source>
        <dbReference type="ARBA" id="ARBA00022833"/>
    </source>
</evidence>
<dbReference type="RefSeq" id="WP_009150803.1">
    <property type="nucleotide sequence ID" value="NZ_CP121471.1"/>
</dbReference>
<dbReference type="GO" id="GO:0005737">
    <property type="term" value="C:cytoplasm"/>
    <property type="evidence" value="ECO:0007669"/>
    <property type="project" value="UniProtKB-SubCell"/>
</dbReference>
<dbReference type="HOGENOM" id="CLU_054493_0_0_6"/>
<comment type="subcellular location">
    <subcellularLocation>
        <location evidence="6">Cytoplasm</location>
    </subcellularLocation>
</comment>
<dbReference type="Gene3D" id="3.55.30.10">
    <property type="entry name" value="Hsp33 domain"/>
    <property type="match status" value="1"/>
</dbReference>
<evidence type="ECO:0000256" key="1">
    <source>
        <dbReference type="ARBA" id="ARBA00022490"/>
    </source>
</evidence>
<gene>
    <name evidence="6" type="primary">hslO</name>
    <name evidence="7" type="ORF">Thi970DRAFT_04033</name>
</gene>
<keyword evidence="2 6" id="KW-0862">Zinc</keyword>
<reference evidence="8" key="1">
    <citation type="submission" date="2011-06" db="EMBL/GenBank/DDBJ databases">
        <authorList>
            <consortium name="US DOE Joint Genome Institute (JGI-PGF)"/>
            <person name="Lucas S."/>
            <person name="Han J."/>
            <person name="Lapidus A."/>
            <person name="Cheng J.-F."/>
            <person name="Goodwin L."/>
            <person name="Pitluck S."/>
            <person name="Peters L."/>
            <person name="Land M.L."/>
            <person name="Hauser L."/>
            <person name="Vogl K."/>
            <person name="Liu Z."/>
            <person name="Overmann J."/>
            <person name="Frigaard N.-U."/>
            <person name="Bryant D.A."/>
            <person name="Woyke T.J."/>
        </authorList>
    </citation>
    <scope>NUCLEOTIDE SEQUENCE [LARGE SCALE GENOMIC DNA]</scope>
    <source>
        <strain evidence="8">970</strain>
    </source>
</reference>
<dbReference type="PANTHER" id="PTHR30111:SF1">
    <property type="entry name" value="33 KDA CHAPERONIN"/>
    <property type="match status" value="1"/>
</dbReference>
<evidence type="ECO:0000313" key="7">
    <source>
        <dbReference type="EMBL" id="EIC20400.1"/>
    </source>
</evidence>
<keyword evidence="8" id="KW-1185">Reference proteome</keyword>
<evidence type="ECO:0000256" key="6">
    <source>
        <dbReference type="HAMAP-Rule" id="MF_00117"/>
    </source>
</evidence>
<dbReference type="STRING" id="631362.Thi970DRAFT_04033"/>
<reference evidence="7 8" key="2">
    <citation type="submission" date="2011-11" db="EMBL/GenBank/DDBJ databases">
        <authorList>
            <consortium name="US DOE Joint Genome Institute"/>
            <person name="Lucas S."/>
            <person name="Han J."/>
            <person name="Lapidus A."/>
            <person name="Cheng J.-F."/>
            <person name="Goodwin L."/>
            <person name="Pitluck S."/>
            <person name="Peters L."/>
            <person name="Ovchinnikova G."/>
            <person name="Zhang X."/>
            <person name="Detter J.C."/>
            <person name="Han C."/>
            <person name="Tapia R."/>
            <person name="Land M."/>
            <person name="Hauser L."/>
            <person name="Kyrpides N."/>
            <person name="Ivanova N."/>
            <person name="Pagani I."/>
            <person name="Vogl K."/>
            <person name="Liu Z."/>
            <person name="Overmann J."/>
            <person name="Frigaard N.-U."/>
            <person name="Bryant D."/>
            <person name="Woyke T."/>
        </authorList>
    </citation>
    <scope>NUCLEOTIDE SEQUENCE [LARGE SCALE GENOMIC DNA]</scope>
    <source>
        <strain evidence="7 8">970</strain>
    </source>
</reference>
<dbReference type="Gene3D" id="3.90.1280.10">
    <property type="entry name" value="HSP33 redox switch-like"/>
    <property type="match status" value="1"/>
</dbReference>
<feature type="disulfide bond" description="Redox-active" evidence="6">
    <location>
        <begin position="227"/>
        <end position="229"/>
    </location>
</feature>
<dbReference type="InterPro" id="IPR016154">
    <property type="entry name" value="Heat_shock_Hsp33_C"/>
</dbReference>
<dbReference type="GO" id="GO:0051082">
    <property type="term" value="F:unfolded protein binding"/>
    <property type="evidence" value="ECO:0007669"/>
    <property type="project" value="UniProtKB-UniRule"/>
</dbReference>
<dbReference type="CDD" id="cd00498">
    <property type="entry name" value="Hsp33"/>
    <property type="match status" value="1"/>
</dbReference>
<evidence type="ECO:0000313" key="8">
    <source>
        <dbReference type="Proteomes" id="UP000002964"/>
    </source>
</evidence>
<keyword evidence="5 6" id="KW-0676">Redox-active center</keyword>
<dbReference type="GO" id="GO:0044183">
    <property type="term" value="F:protein folding chaperone"/>
    <property type="evidence" value="ECO:0007669"/>
    <property type="project" value="TreeGrafter"/>
</dbReference>
<accession>H8Z4Z3</accession>
<dbReference type="eggNOG" id="COG1281">
    <property type="taxonomic scope" value="Bacteria"/>
</dbReference>
<dbReference type="HAMAP" id="MF_00117">
    <property type="entry name" value="HslO"/>
    <property type="match status" value="1"/>
</dbReference>
<comment type="PTM">
    <text evidence="6">Under oxidizing conditions two disulfide bonds are formed involving the reactive cysteines. Under reducing conditions zinc is bound to the reactive cysteines and the protein is inactive.</text>
</comment>
<dbReference type="InterPro" id="IPR016153">
    <property type="entry name" value="Heat_shock_Hsp33_N"/>
</dbReference>
<dbReference type="AlphaFoldDB" id="H8Z4Z3"/>
<dbReference type="SUPFAM" id="SSF118352">
    <property type="entry name" value="HSP33 redox switch-like"/>
    <property type="match status" value="1"/>
</dbReference>
<proteinExistence type="inferred from homology"/>
<evidence type="ECO:0000256" key="4">
    <source>
        <dbReference type="ARBA" id="ARBA00023186"/>
    </source>
</evidence>
<dbReference type="EMBL" id="JH603170">
    <property type="protein sequence ID" value="EIC20400.1"/>
    <property type="molecule type" value="Genomic_DNA"/>
</dbReference>
<dbReference type="InterPro" id="IPR023212">
    <property type="entry name" value="Hsp33_helix_hairpin_bin_dom_sf"/>
</dbReference>